<keyword evidence="6 8" id="KW-0472">Membrane</keyword>
<feature type="transmembrane region" description="Helical" evidence="8">
    <location>
        <begin position="159"/>
        <end position="177"/>
    </location>
</feature>
<organism evidence="10 11">
    <name type="scientific">Hemibagrus guttatus</name>
    <dbReference type="NCBI Taxonomy" id="175788"/>
    <lineage>
        <taxon>Eukaryota</taxon>
        <taxon>Metazoa</taxon>
        <taxon>Chordata</taxon>
        <taxon>Craniata</taxon>
        <taxon>Vertebrata</taxon>
        <taxon>Euteleostomi</taxon>
        <taxon>Actinopterygii</taxon>
        <taxon>Neopterygii</taxon>
        <taxon>Teleostei</taxon>
        <taxon>Ostariophysi</taxon>
        <taxon>Siluriformes</taxon>
        <taxon>Bagridae</taxon>
        <taxon>Hemibagrus</taxon>
    </lineage>
</organism>
<evidence type="ECO:0000256" key="1">
    <source>
        <dbReference type="ARBA" id="ARBA00004141"/>
    </source>
</evidence>
<keyword evidence="4" id="KW-0378">Hydrolase</keyword>
<feature type="transmembrane region" description="Helical" evidence="8">
    <location>
        <begin position="83"/>
        <end position="107"/>
    </location>
</feature>
<protein>
    <recommendedName>
        <fullName evidence="9">GP-PDE domain-containing protein</fullName>
    </recommendedName>
</protein>
<dbReference type="PANTHER" id="PTHR23344">
    <property type="entry name" value="GLYCEROPHOSPHORYL DIESTER PHOSPHODIESTERASE"/>
    <property type="match status" value="1"/>
</dbReference>
<comment type="subcellular location">
    <subcellularLocation>
        <location evidence="1">Membrane</location>
        <topology evidence="1">Multi-pass membrane protein</topology>
    </subcellularLocation>
</comment>
<evidence type="ECO:0000259" key="9">
    <source>
        <dbReference type="PROSITE" id="PS51704"/>
    </source>
</evidence>
<comment type="caution">
    <text evidence="10">The sequence shown here is derived from an EMBL/GenBank/DDBJ whole genome shotgun (WGS) entry which is preliminary data.</text>
</comment>
<evidence type="ECO:0000256" key="8">
    <source>
        <dbReference type="SAM" id="Phobius"/>
    </source>
</evidence>
<feature type="domain" description="GP-PDE" evidence="9">
    <location>
        <begin position="223"/>
        <end position="474"/>
    </location>
</feature>
<sequence>MNCEESTMWSRDGIFRTCLRGIYSCSWKRSREIKQKHVCCWFSFLLLVTVLSLGWMYICFAAYNDHDDVNWKAFKTLSVWVNWYMIVVILSAVLASYCLLFLVFSLVHISMKEPLALHWLHKVLFMVGLVIVVLGISGMSHYWKEEWFTIYLSLQATAPFLHLGAVGALTIISWIVFQSYYRAQSSVSKVSIIGVFMAVLVIVFLSPLLIRSPCLIDKLPPKPRLVGHRGAPVLAPENTIMSFNKSVECSVEAFETDVQLSKDKVPFLMHDHGERFLQRTTNVDVVFPNRTYNRSSDFTWEELQKLNAGEWFIKTNPFWSVSSLSEKDKALAREQKIPSLEQLLQFAKEHNTSLIFDLKNEDEDVCNITFRTIQNSNISHNLIWWLPSMCRQNVKKHAPDFRQVYSNASSMKLEYWQFLNVKYNALKTEGFRLLDKNMTFNVWGVNERWLFSLLWCAGAGSVTTNTCHILKDMSQPDWHLAPYVYNIIWITTEVVSLLVMLTLFFVQGKARNQIFVLESERTVPLLDF</sequence>
<feature type="transmembrane region" description="Helical" evidence="8">
    <location>
        <begin position="119"/>
        <end position="139"/>
    </location>
</feature>
<dbReference type="GO" id="GO:0005886">
    <property type="term" value="C:plasma membrane"/>
    <property type="evidence" value="ECO:0007669"/>
    <property type="project" value="TreeGrafter"/>
</dbReference>
<keyword evidence="3 8" id="KW-0812">Transmembrane</keyword>
<evidence type="ECO:0000256" key="4">
    <source>
        <dbReference type="ARBA" id="ARBA00022801"/>
    </source>
</evidence>
<name>A0AAE0QXB1_9TELE</name>
<evidence type="ECO:0000256" key="3">
    <source>
        <dbReference type="ARBA" id="ARBA00022692"/>
    </source>
</evidence>
<evidence type="ECO:0000313" key="11">
    <source>
        <dbReference type="Proteomes" id="UP001274896"/>
    </source>
</evidence>
<dbReference type="Gene3D" id="3.20.20.190">
    <property type="entry name" value="Phosphatidylinositol (PI) phosphodiesterase"/>
    <property type="match status" value="1"/>
</dbReference>
<evidence type="ECO:0000256" key="6">
    <source>
        <dbReference type="ARBA" id="ARBA00023136"/>
    </source>
</evidence>
<evidence type="ECO:0000256" key="5">
    <source>
        <dbReference type="ARBA" id="ARBA00022989"/>
    </source>
</evidence>
<evidence type="ECO:0000256" key="2">
    <source>
        <dbReference type="ARBA" id="ARBA00007277"/>
    </source>
</evidence>
<dbReference type="GO" id="GO:0006629">
    <property type="term" value="P:lipid metabolic process"/>
    <property type="evidence" value="ECO:0007669"/>
    <property type="project" value="InterPro"/>
</dbReference>
<dbReference type="GO" id="GO:0008889">
    <property type="term" value="F:glycerophosphodiester phosphodiesterase activity"/>
    <property type="evidence" value="ECO:0007669"/>
    <property type="project" value="TreeGrafter"/>
</dbReference>
<dbReference type="SUPFAM" id="SSF51695">
    <property type="entry name" value="PLC-like phosphodiesterases"/>
    <property type="match status" value="1"/>
</dbReference>
<dbReference type="Proteomes" id="UP001274896">
    <property type="component" value="Unassembled WGS sequence"/>
</dbReference>
<accession>A0AAE0QXB1</accession>
<keyword evidence="7" id="KW-0325">Glycoprotein</keyword>
<keyword evidence="5 8" id="KW-1133">Transmembrane helix</keyword>
<proteinExistence type="inferred from homology"/>
<feature type="transmembrane region" description="Helical" evidence="8">
    <location>
        <begin position="483"/>
        <end position="506"/>
    </location>
</feature>
<evidence type="ECO:0000313" key="10">
    <source>
        <dbReference type="EMBL" id="KAK3535734.1"/>
    </source>
</evidence>
<feature type="transmembrane region" description="Helical" evidence="8">
    <location>
        <begin position="38"/>
        <end position="63"/>
    </location>
</feature>
<dbReference type="AlphaFoldDB" id="A0AAE0QXB1"/>
<comment type="similarity">
    <text evidence="2">Belongs to the glycerophosphoryl diester phosphodiesterase family.</text>
</comment>
<dbReference type="PROSITE" id="PS51704">
    <property type="entry name" value="GP_PDE"/>
    <property type="match status" value="1"/>
</dbReference>
<dbReference type="EMBL" id="JAUCMX010000009">
    <property type="protein sequence ID" value="KAK3535734.1"/>
    <property type="molecule type" value="Genomic_DNA"/>
</dbReference>
<feature type="transmembrane region" description="Helical" evidence="8">
    <location>
        <begin position="189"/>
        <end position="210"/>
    </location>
</feature>
<gene>
    <name evidence="10" type="ORF">QTP70_020980</name>
</gene>
<dbReference type="PANTHER" id="PTHR23344:SF1">
    <property type="entry name" value="GLYCEROPHOSPHOINOSITOL INOSITOLPHOSPHODIESTERASE GDPD2"/>
    <property type="match status" value="1"/>
</dbReference>
<dbReference type="Pfam" id="PF03009">
    <property type="entry name" value="GDPD"/>
    <property type="match status" value="1"/>
</dbReference>
<dbReference type="InterPro" id="IPR030395">
    <property type="entry name" value="GP_PDE_dom"/>
</dbReference>
<reference evidence="10" key="1">
    <citation type="submission" date="2023-06" db="EMBL/GenBank/DDBJ databases">
        <title>Male Hemibagrus guttatus genome.</title>
        <authorList>
            <person name="Bian C."/>
        </authorList>
    </citation>
    <scope>NUCLEOTIDE SEQUENCE</scope>
    <source>
        <strain evidence="10">Male_cb2023</strain>
        <tissue evidence="10">Muscle</tissue>
    </source>
</reference>
<dbReference type="InterPro" id="IPR017946">
    <property type="entry name" value="PLC-like_Pdiesterase_TIM-brl"/>
</dbReference>
<evidence type="ECO:0000256" key="7">
    <source>
        <dbReference type="ARBA" id="ARBA00023180"/>
    </source>
</evidence>
<keyword evidence="11" id="KW-1185">Reference proteome</keyword>